<evidence type="ECO:0000256" key="1">
    <source>
        <dbReference type="SAM" id="SignalP"/>
    </source>
</evidence>
<evidence type="ECO:0000313" key="2">
    <source>
        <dbReference type="EMBL" id="MCK8778515.1"/>
    </source>
</evidence>
<keyword evidence="3" id="KW-1185">Reference proteome</keyword>
<proteinExistence type="predicted"/>
<evidence type="ECO:0000313" key="3">
    <source>
        <dbReference type="Proteomes" id="UP001202827"/>
    </source>
</evidence>
<dbReference type="EMBL" id="JALPRY010000001">
    <property type="protein sequence ID" value="MCK8778515.1"/>
    <property type="molecule type" value="Genomic_DNA"/>
</dbReference>
<gene>
    <name evidence="2" type="ORF">M0654_00830</name>
</gene>
<reference evidence="2 3" key="1">
    <citation type="submission" date="2022-04" db="EMBL/GenBank/DDBJ databases">
        <title>Rhizobium coralii sp. nov., isolated from coral Turbinaria peltata.</title>
        <authorList>
            <person name="Sun H."/>
        </authorList>
    </citation>
    <scope>NUCLEOTIDE SEQUENCE [LARGE SCALE GENOMIC DNA]</scope>
    <source>
        <strain evidence="2 3">NTR19</strain>
    </source>
</reference>
<feature type="signal peptide" evidence="1">
    <location>
        <begin position="1"/>
        <end position="28"/>
    </location>
</feature>
<protein>
    <recommendedName>
        <fullName evidence="4">Antifreeze protein</fullName>
    </recommendedName>
</protein>
<dbReference type="RefSeq" id="WP_248681416.1">
    <property type="nucleotide sequence ID" value="NZ_JALPRY010000001.1"/>
</dbReference>
<organism evidence="2 3">
    <name type="scientific">Neorhizobium turbinariae</name>
    <dbReference type="NCBI Taxonomy" id="2937795"/>
    <lineage>
        <taxon>Bacteria</taxon>
        <taxon>Pseudomonadati</taxon>
        <taxon>Pseudomonadota</taxon>
        <taxon>Alphaproteobacteria</taxon>
        <taxon>Hyphomicrobiales</taxon>
        <taxon>Rhizobiaceae</taxon>
        <taxon>Rhizobium/Agrobacterium group</taxon>
        <taxon>Neorhizobium</taxon>
    </lineage>
</organism>
<sequence>MRNIFTKAGIAALVTLAGLSAVAPTASAANGDLVISVQHRDRHWRPDRRPDRRPGCAPWLAEEKAARMGLRRVRVVDVSRRTVTVVGFDRRGRDRVVFANVRGCPLIRR</sequence>
<name>A0ABT0IKW0_9HYPH</name>
<evidence type="ECO:0008006" key="4">
    <source>
        <dbReference type="Google" id="ProtNLM"/>
    </source>
</evidence>
<feature type="chain" id="PRO_5045915978" description="Antifreeze protein" evidence="1">
    <location>
        <begin position="29"/>
        <end position="109"/>
    </location>
</feature>
<keyword evidence="1" id="KW-0732">Signal</keyword>
<accession>A0ABT0IKW0</accession>
<comment type="caution">
    <text evidence="2">The sequence shown here is derived from an EMBL/GenBank/DDBJ whole genome shotgun (WGS) entry which is preliminary data.</text>
</comment>
<dbReference type="Proteomes" id="UP001202827">
    <property type="component" value="Unassembled WGS sequence"/>
</dbReference>